<dbReference type="GO" id="GO:0015833">
    <property type="term" value="P:peptide transport"/>
    <property type="evidence" value="ECO:0007669"/>
    <property type="project" value="UniProtKB-KW"/>
</dbReference>
<name>W1Q3I4_ABIDE</name>
<dbReference type="InterPro" id="IPR030678">
    <property type="entry name" value="Peptide/Ni-bd"/>
</dbReference>
<dbReference type="Gene3D" id="3.40.190.10">
    <property type="entry name" value="Periplasmic binding protein-like II"/>
    <property type="match status" value="1"/>
</dbReference>
<dbReference type="GeneID" id="84816883"/>
<protein>
    <submittedName>
        <fullName evidence="8">Oligopeptide-binding protein OppA</fullName>
    </submittedName>
</protein>
<dbReference type="PANTHER" id="PTHR30290:SF79">
    <property type="entry name" value="DIPEPTIDE-BINDING PROTEIN DPPE"/>
    <property type="match status" value="1"/>
</dbReference>
<dbReference type="Proteomes" id="UP000019050">
    <property type="component" value="Unassembled WGS sequence"/>
</dbReference>
<feature type="chain" id="PRO_5004808735" evidence="6">
    <location>
        <begin position="31"/>
        <end position="537"/>
    </location>
</feature>
<dbReference type="PIRSF" id="PIRSF002741">
    <property type="entry name" value="MppA"/>
    <property type="match status" value="1"/>
</dbReference>
<evidence type="ECO:0000256" key="5">
    <source>
        <dbReference type="ARBA" id="ARBA00022856"/>
    </source>
</evidence>
<reference evidence="8" key="1">
    <citation type="submission" date="2013-06" db="EMBL/GenBank/DDBJ databases">
        <authorList>
            <person name="Weinstock G."/>
            <person name="Sodergren E."/>
            <person name="Clifton S."/>
            <person name="Fulton L."/>
            <person name="Fulton B."/>
            <person name="Courtney L."/>
            <person name="Fronick C."/>
            <person name="Harrison M."/>
            <person name="Strong C."/>
            <person name="Farmer C."/>
            <person name="Delahaunty K."/>
            <person name="Markovic C."/>
            <person name="Hall O."/>
            <person name="Minx P."/>
            <person name="Tomlinson C."/>
            <person name="Mitreva M."/>
            <person name="Nelson J."/>
            <person name="Hou S."/>
            <person name="Wollam A."/>
            <person name="Pepin K.H."/>
            <person name="Johnson M."/>
            <person name="Bhonagiri V."/>
            <person name="Nash W.E."/>
            <person name="Warren W."/>
            <person name="Chinwalla A."/>
            <person name="Mardis E.R."/>
            <person name="Wilson R.K."/>
        </authorList>
    </citation>
    <scope>NUCLEOTIDE SEQUENCE [LARGE SCALE GENOMIC DNA]</scope>
    <source>
        <strain evidence="8">ATCC 49176</strain>
    </source>
</reference>
<gene>
    <name evidence="8" type="ORF">GCWU000182_000803</name>
</gene>
<keyword evidence="4 6" id="KW-0732">Signal</keyword>
<keyword evidence="9" id="KW-1185">Reference proteome</keyword>
<dbReference type="STRING" id="592010.GCWU000182_000803"/>
<dbReference type="OrthoDB" id="9801912at2"/>
<feature type="signal peptide" evidence="6">
    <location>
        <begin position="1"/>
        <end position="30"/>
    </location>
</feature>
<dbReference type="CDD" id="cd08504">
    <property type="entry name" value="PBP2_OppA"/>
    <property type="match status" value="1"/>
</dbReference>
<dbReference type="SUPFAM" id="SSF53850">
    <property type="entry name" value="Periplasmic binding protein-like II"/>
    <property type="match status" value="1"/>
</dbReference>
<organism evidence="8 9">
    <name type="scientific">Abiotrophia defectiva ATCC 49176</name>
    <dbReference type="NCBI Taxonomy" id="592010"/>
    <lineage>
        <taxon>Bacteria</taxon>
        <taxon>Bacillati</taxon>
        <taxon>Bacillota</taxon>
        <taxon>Bacilli</taxon>
        <taxon>Lactobacillales</taxon>
        <taxon>Aerococcaceae</taxon>
        <taxon>Abiotrophia</taxon>
    </lineage>
</organism>
<accession>W1Q3I4</accession>
<evidence type="ECO:0000256" key="3">
    <source>
        <dbReference type="ARBA" id="ARBA00022448"/>
    </source>
</evidence>
<dbReference type="GO" id="GO:0043190">
    <property type="term" value="C:ATP-binding cassette (ABC) transporter complex"/>
    <property type="evidence" value="ECO:0007669"/>
    <property type="project" value="InterPro"/>
</dbReference>
<feature type="domain" description="Solute-binding protein family 5" evidence="7">
    <location>
        <begin position="78"/>
        <end position="459"/>
    </location>
</feature>
<evidence type="ECO:0000259" key="7">
    <source>
        <dbReference type="Pfam" id="PF00496"/>
    </source>
</evidence>
<keyword evidence="3" id="KW-0813">Transport</keyword>
<dbReference type="PANTHER" id="PTHR30290">
    <property type="entry name" value="PERIPLASMIC BINDING COMPONENT OF ABC TRANSPORTER"/>
    <property type="match status" value="1"/>
</dbReference>
<dbReference type="GO" id="GO:1904680">
    <property type="term" value="F:peptide transmembrane transporter activity"/>
    <property type="evidence" value="ECO:0007669"/>
    <property type="project" value="TreeGrafter"/>
</dbReference>
<dbReference type="FunFam" id="3.90.76.10:FF:000001">
    <property type="entry name" value="Oligopeptide ABC transporter substrate-binding protein"/>
    <property type="match status" value="1"/>
</dbReference>
<dbReference type="RefSeq" id="WP_023391454.1">
    <property type="nucleotide sequence ID" value="NZ_KI535340.1"/>
</dbReference>
<evidence type="ECO:0000313" key="9">
    <source>
        <dbReference type="Proteomes" id="UP000019050"/>
    </source>
</evidence>
<dbReference type="FunFam" id="3.10.105.10:FF:000001">
    <property type="entry name" value="Oligopeptide ABC transporter, oligopeptide-binding protein"/>
    <property type="match status" value="1"/>
</dbReference>
<evidence type="ECO:0000256" key="6">
    <source>
        <dbReference type="SAM" id="SignalP"/>
    </source>
</evidence>
<comment type="caution">
    <text evidence="8">The sequence shown here is derived from an EMBL/GenBank/DDBJ whole genome shotgun (WGS) entry which is preliminary data.</text>
</comment>
<sequence>MKQVLKKTLLAGAAFLALAASLPTPLPAHAQGKEVNTVVSSEMASIDPAKASDAPSGNIIHNVFEGLTRESQDFKSQVPGVAESWQVSEDGKTYTFKLRSDAKWSNGDPVTAGDFEYAWKRVINPETGADYAGLFFVIEGAQAYNEGKGSADQVGVKAVDDTTLEVKLVNPTAYFLSLTAFYAFAPVNKKVVEANADWADDLSDKYVTNGAFKLAEWNHNSDIALEKNDQYWDKDNVKVDRVNAQIVESDATVTKMFQSGEIDFVSAPFGTLSLDSFEGFKKQGILNVEPQSAIYVYKINTKDSVMSNVNIRKALALAIDRQGLVTNITKAEQKPAKGIVPASVTGFEADANYFKDADYEGAKEYLAKGLQELGLKDPSELTVKISMNTNEAHAAIAQYIQEGWSKNLGIKVELDNSEFQVYLDRLKTGDFQVARLGWSGDFNDALTFLDQYRSADAGNNYTGWENADYAKYLEEAAKETDANKRLEILKKAEKVLMDEMPVIPIYDYTHVSVKKDNIKGLATSPLGKIDLKYLEVE</sequence>
<dbReference type="Gene3D" id="3.10.105.10">
    <property type="entry name" value="Dipeptide-binding Protein, Domain 3"/>
    <property type="match status" value="1"/>
</dbReference>
<keyword evidence="5" id="KW-0653">Protein transport</keyword>
<dbReference type="InterPro" id="IPR000914">
    <property type="entry name" value="SBP_5_dom"/>
</dbReference>
<dbReference type="EMBL" id="ACIN03000005">
    <property type="protein sequence ID" value="ESK65738.1"/>
    <property type="molecule type" value="Genomic_DNA"/>
</dbReference>
<dbReference type="HOGENOM" id="CLU_017028_0_3_9"/>
<dbReference type="Pfam" id="PF00496">
    <property type="entry name" value="SBP_bac_5"/>
    <property type="match status" value="1"/>
</dbReference>
<evidence type="ECO:0000256" key="1">
    <source>
        <dbReference type="ARBA" id="ARBA00004196"/>
    </source>
</evidence>
<dbReference type="eggNOG" id="COG4166">
    <property type="taxonomic scope" value="Bacteria"/>
</dbReference>
<evidence type="ECO:0000256" key="4">
    <source>
        <dbReference type="ARBA" id="ARBA00022729"/>
    </source>
</evidence>
<dbReference type="AlphaFoldDB" id="W1Q3I4"/>
<dbReference type="GO" id="GO:0030288">
    <property type="term" value="C:outer membrane-bounded periplasmic space"/>
    <property type="evidence" value="ECO:0007669"/>
    <property type="project" value="UniProtKB-ARBA"/>
</dbReference>
<dbReference type="Gene3D" id="3.90.76.10">
    <property type="entry name" value="Dipeptide-binding Protein, Domain 1"/>
    <property type="match status" value="1"/>
</dbReference>
<dbReference type="InterPro" id="IPR039424">
    <property type="entry name" value="SBP_5"/>
</dbReference>
<comment type="subcellular location">
    <subcellularLocation>
        <location evidence="1">Cell envelope</location>
    </subcellularLocation>
</comment>
<evidence type="ECO:0000256" key="2">
    <source>
        <dbReference type="ARBA" id="ARBA00005695"/>
    </source>
</evidence>
<keyword evidence="5" id="KW-0571">Peptide transport</keyword>
<evidence type="ECO:0000313" key="8">
    <source>
        <dbReference type="EMBL" id="ESK65738.1"/>
    </source>
</evidence>
<proteinExistence type="inferred from homology"/>
<comment type="similarity">
    <text evidence="2">Belongs to the bacterial solute-binding protein 5 family.</text>
</comment>